<keyword evidence="5" id="KW-1185">Reference proteome</keyword>
<evidence type="ECO:0000259" key="3">
    <source>
        <dbReference type="Pfam" id="PF11887"/>
    </source>
</evidence>
<dbReference type="InterPro" id="IPR003399">
    <property type="entry name" value="Mce/MlaD"/>
</dbReference>
<evidence type="ECO:0000256" key="1">
    <source>
        <dbReference type="SAM" id="MobiDB-lite"/>
    </source>
</evidence>
<evidence type="ECO:0000313" key="5">
    <source>
        <dbReference type="Proteomes" id="UP001142292"/>
    </source>
</evidence>
<dbReference type="InterPro" id="IPR005693">
    <property type="entry name" value="Mce"/>
</dbReference>
<feature type="compositionally biased region" description="Polar residues" evidence="1">
    <location>
        <begin position="358"/>
        <end position="367"/>
    </location>
</feature>
<dbReference type="InterPro" id="IPR024516">
    <property type="entry name" value="Mce_C"/>
</dbReference>
<dbReference type="NCBIfam" id="TIGR00996">
    <property type="entry name" value="Mtu_fam_mce"/>
    <property type="match status" value="1"/>
</dbReference>
<name>A0ABQ5T1W0_9ACTN</name>
<dbReference type="PANTHER" id="PTHR33371:SF16">
    <property type="entry name" value="MCE-FAMILY PROTEIN MCE3F"/>
    <property type="match status" value="1"/>
</dbReference>
<evidence type="ECO:0000259" key="2">
    <source>
        <dbReference type="Pfam" id="PF02470"/>
    </source>
</evidence>
<comment type="caution">
    <text evidence="4">The sequence shown here is derived from an EMBL/GenBank/DDBJ whole genome shotgun (WGS) entry which is preliminary data.</text>
</comment>
<proteinExistence type="predicted"/>
<feature type="compositionally biased region" description="Low complexity" evidence="1">
    <location>
        <begin position="395"/>
        <end position="406"/>
    </location>
</feature>
<reference evidence="4" key="1">
    <citation type="journal article" date="2014" name="Int. J. Syst. Evol. Microbiol.">
        <title>Complete genome of a new Firmicutes species belonging to the dominant human colonic microbiota ('Ruminococcus bicirculans') reveals two chromosomes and a selective capacity to utilize plant glucans.</title>
        <authorList>
            <consortium name="NISC Comparative Sequencing Program"/>
            <person name="Wegmann U."/>
            <person name="Louis P."/>
            <person name="Goesmann A."/>
            <person name="Henrissat B."/>
            <person name="Duncan S.H."/>
            <person name="Flint H.J."/>
        </authorList>
    </citation>
    <scope>NUCLEOTIDE SEQUENCE</scope>
    <source>
        <strain evidence="4">VKM Ac-1246</strain>
    </source>
</reference>
<dbReference type="EMBL" id="BSEL01000006">
    <property type="protein sequence ID" value="GLJ69166.1"/>
    <property type="molecule type" value="Genomic_DNA"/>
</dbReference>
<sequence length="423" mass="45309">MITRRTKLQLMVFLLITLVGVSFVGARYARLGSLFVKDHYVVTAHFAQSGGIYEDAEVDYRGVKIGQVGELVLNRSGVDVTLKIDKGWKGKIPADSLAVVGNRSAVGEQYVELQPQSKGGPYLEDGSEIARAATTTPLPTEKLLEDITTTVNSVDQKALTTTVDELGKSFAGTGQDLQTIIDTGTAFVETADQNFGLTTQLIRDSNTVLQGQLDSSSAIKSFATDLELFTGTLAGSNKDLIRLIQSGSAGATELRQFLEQNDVEISELLNEVLVTGKVVRKNLPGVKHLLSIFPIVVEGSFAVVDVGHPGLAQAHFGLALTSQTPCKKGYESTKKRSPLDLDSRPFNTEVNCTEDPSKSNARGSSQLPRAAAGGADSIASFDPKTGELTWNQGEATTGTSTAAPSSYGDDAWKWLYLQPMESE</sequence>
<accession>A0ABQ5T1W0</accession>
<dbReference type="PANTHER" id="PTHR33371">
    <property type="entry name" value="INTERMEMBRANE PHOSPHOLIPID TRANSPORT SYSTEM BINDING PROTEIN MLAD-RELATED"/>
    <property type="match status" value="1"/>
</dbReference>
<dbReference type="RefSeq" id="WP_189120295.1">
    <property type="nucleotide sequence ID" value="NZ_BMRK01000021.1"/>
</dbReference>
<dbReference type="Pfam" id="PF11887">
    <property type="entry name" value="Mce4_CUP1"/>
    <property type="match status" value="1"/>
</dbReference>
<protein>
    <submittedName>
        <fullName evidence="4">ABC transporter substrate-binding protein</fullName>
    </submittedName>
</protein>
<feature type="region of interest" description="Disordered" evidence="1">
    <location>
        <begin position="329"/>
        <end position="407"/>
    </location>
</feature>
<evidence type="ECO:0000313" key="4">
    <source>
        <dbReference type="EMBL" id="GLJ69166.1"/>
    </source>
</evidence>
<organism evidence="4 5">
    <name type="scientific">Nocardioides luteus</name>
    <dbReference type="NCBI Taxonomy" id="1844"/>
    <lineage>
        <taxon>Bacteria</taxon>
        <taxon>Bacillati</taxon>
        <taxon>Actinomycetota</taxon>
        <taxon>Actinomycetes</taxon>
        <taxon>Propionibacteriales</taxon>
        <taxon>Nocardioidaceae</taxon>
        <taxon>Nocardioides</taxon>
    </lineage>
</organism>
<reference evidence="4" key="2">
    <citation type="submission" date="2023-01" db="EMBL/GenBank/DDBJ databases">
        <authorList>
            <person name="Sun Q."/>
            <person name="Evtushenko L."/>
        </authorList>
    </citation>
    <scope>NUCLEOTIDE SEQUENCE</scope>
    <source>
        <strain evidence="4">VKM Ac-1246</strain>
    </source>
</reference>
<dbReference type="InterPro" id="IPR052336">
    <property type="entry name" value="MlaD_Phospholipid_Transporter"/>
</dbReference>
<feature type="domain" description="Mce/MlaD" evidence="2">
    <location>
        <begin position="39"/>
        <end position="115"/>
    </location>
</feature>
<gene>
    <name evidence="4" type="ORF">GCM10017579_32020</name>
</gene>
<dbReference type="Pfam" id="PF02470">
    <property type="entry name" value="MlaD"/>
    <property type="match status" value="1"/>
</dbReference>
<feature type="domain" description="Mammalian cell entry C-terminal" evidence="3">
    <location>
        <begin position="123"/>
        <end position="287"/>
    </location>
</feature>
<feature type="compositionally biased region" description="Basic and acidic residues" evidence="1">
    <location>
        <begin position="329"/>
        <end position="343"/>
    </location>
</feature>
<dbReference type="Proteomes" id="UP001142292">
    <property type="component" value="Unassembled WGS sequence"/>
</dbReference>